<dbReference type="GO" id="GO:0052651">
    <property type="term" value="P:monoacylglycerol catabolic process"/>
    <property type="evidence" value="ECO:0007669"/>
    <property type="project" value="TreeGrafter"/>
</dbReference>
<reference evidence="2 3" key="1">
    <citation type="submission" date="2018-02" db="EMBL/GenBank/DDBJ databases">
        <title>Genome sequence of the basidiomycete white-rot fungus Phlebia centrifuga.</title>
        <authorList>
            <person name="Granchi Z."/>
            <person name="Peng M."/>
            <person name="de Vries R.P."/>
            <person name="Hilden K."/>
            <person name="Makela M.R."/>
            <person name="Grigoriev I."/>
            <person name="Riley R."/>
        </authorList>
    </citation>
    <scope>NUCLEOTIDE SEQUENCE [LARGE SCALE GENOMIC DNA]</scope>
    <source>
        <strain evidence="2 3">FBCC195</strain>
    </source>
</reference>
<accession>A0A2R6QIV8</accession>
<dbReference type="GO" id="GO:0047372">
    <property type="term" value="F:monoacylglycerol lipase activity"/>
    <property type="evidence" value="ECO:0007669"/>
    <property type="project" value="TreeGrafter"/>
</dbReference>
<dbReference type="OrthoDB" id="446723at2759"/>
<dbReference type="AlphaFoldDB" id="A0A2R6QIV8"/>
<evidence type="ECO:0000313" key="3">
    <source>
        <dbReference type="Proteomes" id="UP000186601"/>
    </source>
</evidence>
<dbReference type="PANTHER" id="PTHR12277">
    <property type="entry name" value="ALPHA/BETA HYDROLASE DOMAIN-CONTAINING PROTEIN"/>
    <property type="match status" value="1"/>
</dbReference>
<dbReference type="Gene3D" id="3.40.50.1820">
    <property type="entry name" value="alpha/beta hydrolase"/>
    <property type="match status" value="1"/>
</dbReference>
<evidence type="ECO:0000313" key="2">
    <source>
        <dbReference type="EMBL" id="PSS09347.1"/>
    </source>
</evidence>
<proteinExistence type="predicted"/>
<dbReference type="SUPFAM" id="SSF53474">
    <property type="entry name" value="alpha/beta-Hydrolases"/>
    <property type="match status" value="1"/>
</dbReference>
<dbReference type="Pfam" id="PF12697">
    <property type="entry name" value="Abhydrolase_6"/>
    <property type="match status" value="1"/>
</dbReference>
<feature type="domain" description="AB hydrolase-1" evidence="1">
    <location>
        <begin position="71"/>
        <end position="264"/>
    </location>
</feature>
<organism evidence="2 3">
    <name type="scientific">Hermanssonia centrifuga</name>
    <dbReference type="NCBI Taxonomy" id="98765"/>
    <lineage>
        <taxon>Eukaryota</taxon>
        <taxon>Fungi</taxon>
        <taxon>Dikarya</taxon>
        <taxon>Basidiomycota</taxon>
        <taxon>Agaricomycotina</taxon>
        <taxon>Agaricomycetes</taxon>
        <taxon>Polyporales</taxon>
        <taxon>Meruliaceae</taxon>
        <taxon>Hermanssonia</taxon>
    </lineage>
</organism>
<dbReference type="InterPro" id="IPR029058">
    <property type="entry name" value="AB_hydrolase_fold"/>
</dbReference>
<name>A0A2R6QIV8_9APHY</name>
<dbReference type="GO" id="GO:0006660">
    <property type="term" value="P:phosphatidylserine catabolic process"/>
    <property type="evidence" value="ECO:0007669"/>
    <property type="project" value="TreeGrafter"/>
</dbReference>
<dbReference type="InterPro" id="IPR000073">
    <property type="entry name" value="AB_hydrolase_1"/>
</dbReference>
<dbReference type="GO" id="GO:0004622">
    <property type="term" value="F:phosphatidylcholine lysophospholipase activity"/>
    <property type="evidence" value="ECO:0007669"/>
    <property type="project" value="TreeGrafter"/>
</dbReference>
<dbReference type="Proteomes" id="UP000186601">
    <property type="component" value="Unassembled WGS sequence"/>
</dbReference>
<gene>
    <name evidence="2" type="ORF">PHLCEN_2v3379</name>
</gene>
<evidence type="ECO:0000259" key="1">
    <source>
        <dbReference type="Pfam" id="PF12697"/>
    </source>
</evidence>
<dbReference type="STRING" id="98765.A0A2R6QIV8"/>
<keyword evidence="3" id="KW-1185">Reference proteome</keyword>
<dbReference type="GO" id="GO:0005789">
    <property type="term" value="C:endoplasmic reticulum membrane"/>
    <property type="evidence" value="ECO:0007669"/>
    <property type="project" value="TreeGrafter"/>
</dbReference>
<protein>
    <recommendedName>
        <fullName evidence="1">AB hydrolase-1 domain-containing protein</fullName>
    </recommendedName>
</protein>
<dbReference type="PANTHER" id="PTHR12277:SF194">
    <property type="entry name" value="FI04476P"/>
    <property type="match status" value="1"/>
</dbReference>
<dbReference type="EMBL" id="MLYV02000327">
    <property type="protein sequence ID" value="PSS09347.1"/>
    <property type="molecule type" value="Genomic_DNA"/>
</dbReference>
<comment type="caution">
    <text evidence="2">The sequence shown here is derived from an EMBL/GenBank/DDBJ whole genome shotgun (WGS) entry which is preliminary data.</text>
</comment>
<sequence length="352" mass="38474">MAEPVAGRNIMARGPGKTANLYLSTPDNVTLGAWFVLCDQYHQTLRTLSPTTPASPTQGNIKEAVHQFPTILFLHGAAATRAVAWRVATYSSFTSRLNANVFAIDYRGYGDSTGSPDQAGLVLDAYTAWTWLLEHGAKQEDILIVGHSLGTGVSAQLAKILAAEGQKPRGVVLLAPFSTLSKVVETYPVFGVPILQPLQSFPLGIKILKRLLRHEFDTLSTIQDFHVPTLIAHSQDDLQIPHTHSRTLIDQLLAPLLPEIPVSLPAAPGSQFSSEDFAAFTKAHNERREARSALVRRTDIPNFGTVEEFDGQKGKVVYVETFWGSHARVGVQEGVQDEIARLFQLGQFGKQS</sequence>